<dbReference type="NCBIfam" id="TIGR01310">
    <property type="entry name" value="uL30_euk"/>
    <property type="match status" value="1"/>
</dbReference>
<name>A0AAU9IYC8_9CILI</name>
<evidence type="ECO:0000256" key="2">
    <source>
        <dbReference type="ARBA" id="ARBA00022980"/>
    </source>
</evidence>
<dbReference type="InterPro" id="IPR039699">
    <property type="entry name" value="Ribosomal_uL30"/>
</dbReference>
<proteinExistence type="inferred from homology"/>
<dbReference type="InterPro" id="IPR035808">
    <property type="entry name" value="Ribosomal_uL30_euk_arc"/>
</dbReference>
<evidence type="ECO:0000313" key="6">
    <source>
        <dbReference type="Proteomes" id="UP001162131"/>
    </source>
</evidence>
<evidence type="ECO:0000256" key="1">
    <source>
        <dbReference type="ARBA" id="ARBA00007594"/>
    </source>
</evidence>
<dbReference type="GO" id="GO:0003735">
    <property type="term" value="F:structural constituent of ribosome"/>
    <property type="evidence" value="ECO:0007669"/>
    <property type="project" value="TreeGrafter"/>
</dbReference>
<dbReference type="InterPro" id="IPR005998">
    <property type="entry name" value="Ribosomal_uL30_euk"/>
</dbReference>
<dbReference type="EMBL" id="CAJZBQ010000023">
    <property type="protein sequence ID" value="CAG9319565.1"/>
    <property type="molecule type" value="Genomic_DNA"/>
</dbReference>
<dbReference type="Gene3D" id="3.30.1390.20">
    <property type="entry name" value="Ribosomal protein L30, ferredoxin-like fold domain"/>
    <property type="match status" value="1"/>
</dbReference>
<dbReference type="SUPFAM" id="SSF55129">
    <property type="entry name" value="Ribosomal protein L30p/L7e"/>
    <property type="match status" value="1"/>
</dbReference>
<reference evidence="5" key="1">
    <citation type="submission" date="2021-09" db="EMBL/GenBank/DDBJ databases">
        <authorList>
            <consortium name="AG Swart"/>
            <person name="Singh M."/>
            <person name="Singh A."/>
            <person name="Seah K."/>
            <person name="Emmerich C."/>
        </authorList>
    </citation>
    <scope>NUCLEOTIDE SEQUENCE</scope>
    <source>
        <strain evidence="5">ATCC30299</strain>
    </source>
</reference>
<organism evidence="5 6">
    <name type="scientific">Blepharisma stoltei</name>
    <dbReference type="NCBI Taxonomy" id="1481888"/>
    <lineage>
        <taxon>Eukaryota</taxon>
        <taxon>Sar</taxon>
        <taxon>Alveolata</taxon>
        <taxon>Ciliophora</taxon>
        <taxon>Postciliodesmatophora</taxon>
        <taxon>Heterotrichea</taxon>
        <taxon>Heterotrichida</taxon>
        <taxon>Blepharismidae</taxon>
        <taxon>Blepharisma</taxon>
    </lineage>
</organism>
<evidence type="ECO:0000313" key="5">
    <source>
        <dbReference type="EMBL" id="CAG9319565.1"/>
    </source>
</evidence>
<dbReference type="GO" id="GO:0003723">
    <property type="term" value="F:RNA binding"/>
    <property type="evidence" value="ECO:0007669"/>
    <property type="project" value="InterPro"/>
</dbReference>
<gene>
    <name evidence="5" type="ORF">BSTOLATCC_MIC24116</name>
</gene>
<feature type="domain" description="Large ribosomal subunit protein uL30-like ferredoxin-like fold" evidence="4">
    <location>
        <begin position="88"/>
        <end position="135"/>
    </location>
</feature>
<dbReference type="PANTHER" id="PTHR11524">
    <property type="entry name" value="60S RIBOSOMAL PROTEIN L7"/>
    <property type="match status" value="1"/>
</dbReference>
<dbReference type="FunFam" id="3.30.1390.20:FF:000004">
    <property type="entry name" value="60S ribosomal protein L7"/>
    <property type="match status" value="1"/>
</dbReference>
<evidence type="ECO:0000256" key="3">
    <source>
        <dbReference type="ARBA" id="ARBA00023274"/>
    </source>
</evidence>
<evidence type="ECO:0000259" key="4">
    <source>
        <dbReference type="Pfam" id="PF00327"/>
    </source>
</evidence>
<dbReference type="GO" id="GO:0022625">
    <property type="term" value="C:cytosolic large ribosomal subunit"/>
    <property type="evidence" value="ECO:0007669"/>
    <property type="project" value="TreeGrafter"/>
</dbReference>
<keyword evidence="6" id="KW-1185">Reference proteome</keyword>
<dbReference type="InterPro" id="IPR016082">
    <property type="entry name" value="Ribosomal_uL30_ferredoxin-like"/>
</dbReference>
<sequence>MVKAQAKKVPESVQKLKDRIAANEAKRAETKAEKEQYRVAAYQAALELSEKHLKDYVAQQVLEAENKQTATSTGDFYVPPEPKVILAIRIKGINRCPPKVRSVLKLFRLIQLHSAVLIKNNKATKNMLKLVEPWVTYGYPSRETIAKLVYKRGFLKINKARIPLYDNAQIEKELGAEKIVCVEDVITELATCGPHFKKVNSFLWRFKLSSPKGGFTHKRTSYIQGGDWGNREGKINNLVLRMI</sequence>
<keyword evidence="3" id="KW-0687">Ribonucleoprotein</keyword>
<dbReference type="Pfam" id="PF00327">
    <property type="entry name" value="Ribosomal_L30"/>
    <property type="match status" value="1"/>
</dbReference>
<dbReference type="CDD" id="cd01657">
    <property type="entry name" value="Ribosomal_L7_archeal_euk"/>
    <property type="match status" value="1"/>
</dbReference>
<comment type="similarity">
    <text evidence="1">Belongs to the universal ribosomal protein uL30 family.</text>
</comment>
<dbReference type="Gene3D" id="1.10.15.30">
    <property type="match status" value="1"/>
</dbReference>
<dbReference type="AlphaFoldDB" id="A0AAU9IYC8"/>
<dbReference type="Proteomes" id="UP001162131">
    <property type="component" value="Unassembled WGS sequence"/>
</dbReference>
<dbReference type="PANTHER" id="PTHR11524:SF16">
    <property type="entry name" value="LARGE RIBOSOMAL SUBUNIT PROTEIN UL30"/>
    <property type="match status" value="1"/>
</dbReference>
<dbReference type="InterPro" id="IPR036919">
    <property type="entry name" value="Ribo_uL30_ferredoxin-like_sf"/>
</dbReference>
<protein>
    <recommendedName>
        <fullName evidence="4">Large ribosomal subunit protein uL30-like ferredoxin-like fold domain-containing protein</fullName>
    </recommendedName>
</protein>
<comment type="caution">
    <text evidence="5">The sequence shown here is derived from an EMBL/GenBank/DDBJ whole genome shotgun (WGS) entry which is preliminary data.</text>
</comment>
<keyword evidence="2" id="KW-0689">Ribosomal protein</keyword>
<dbReference type="GO" id="GO:0000463">
    <property type="term" value="P:maturation of LSU-rRNA from tricistronic rRNA transcript (SSU-rRNA, 5.8S rRNA, LSU-rRNA)"/>
    <property type="evidence" value="ECO:0007669"/>
    <property type="project" value="TreeGrafter"/>
</dbReference>
<accession>A0AAU9IYC8</accession>